<reference evidence="1" key="1">
    <citation type="submission" date="2013-04" db="EMBL/GenBank/DDBJ databases">
        <authorList>
            <person name="Qu J."/>
            <person name="Murali S.C."/>
            <person name="Bandaranaike D."/>
            <person name="Bellair M."/>
            <person name="Blankenburg K."/>
            <person name="Chao H."/>
            <person name="Dinh H."/>
            <person name="Doddapaneni H."/>
            <person name="Downs B."/>
            <person name="Dugan-Rocha S."/>
            <person name="Elkadiri S."/>
            <person name="Gnanaolivu R.D."/>
            <person name="Hernandez B."/>
            <person name="Javaid M."/>
            <person name="Jayaseelan J.C."/>
            <person name="Lee S."/>
            <person name="Li M."/>
            <person name="Ming W."/>
            <person name="Munidasa M."/>
            <person name="Muniz J."/>
            <person name="Nguyen L."/>
            <person name="Ongeri F."/>
            <person name="Osuji N."/>
            <person name="Pu L.-L."/>
            <person name="Puazo M."/>
            <person name="Qu C."/>
            <person name="Quiroz J."/>
            <person name="Raj R."/>
            <person name="Weissenberger G."/>
            <person name="Xin Y."/>
            <person name="Zou X."/>
            <person name="Han Y."/>
            <person name="Richards S."/>
            <person name="Worley K."/>
            <person name="Muzny D."/>
            <person name="Gibbs R."/>
        </authorList>
    </citation>
    <scope>NUCLEOTIDE SEQUENCE</scope>
    <source>
        <strain evidence="1">Sampled in the wild</strain>
    </source>
</reference>
<comment type="caution">
    <text evidence="1">The sequence shown here is derived from an EMBL/GenBank/DDBJ whole genome shotgun (WGS) entry which is preliminary data.</text>
</comment>
<dbReference type="Proteomes" id="UP000792457">
    <property type="component" value="Unassembled WGS sequence"/>
</dbReference>
<gene>
    <name evidence="1" type="ORF">J437_LFUL016046</name>
</gene>
<dbReference type="AlphaFoldDB" id="A0A8K0KRZ1"/>
<sequence length="180" mass="20575">MKLSTKFYTSLSLAHEEGVGNSPTSLWDCPTNLPTTYSSHPSSYCLMAMIPTPNANFIVDPEVNNPSNVKKNEYDEEKQMEFTEWDNEAFSSSDEKNGDDSFKDNYIAQNKYNLSFTHNFHCEEKQTVLRFGEREYITGGFAVPITTASEQNIFHLKIRRQKMKEKMDVTYNATPVVASL</sequence>
<reference evidence="1" key="2">
    <citation type="submission" date="2017-10" db="EMBL/GenBank/DDBJ databases">
        <title>Ladona fulva Genome sequencing and assembly.</title>
        <authorList>
            <person name="Murali S."/>
            <person name="Richards S."/>
            <person name="Bandaranaike D."/>
            <person name="Bellair M."/>
            <person name="Blankenburg K."/>
            <person name="Chao H."/>
            <person name="Dinh H."/>
            <person name="Doddapaneni H."/>
            <person name="Dugan-Rocha S."/>
            <person name="Elkadiri S."/>
            <person name="Gnanaolivu R."/>
            <person name="Hernandez B."/>
            <person name="Skinner E."/>
            <person name="Javaid M."/>
            <person name="Lee S."/>
            <person name="Li M."/>
            <person name="Ming W."/>
            <person name="Munidasa M."/>
            <person name="Muniz J."/>
            <person name="Nguyen L."/>
            <person name="Hughes D."/>
            <person name="Osuji N."/>
            <person name="Pu L.-L."/>
            <person name="Puazo M."/>
            <person name="Qu C."/>
            <person name="Quiroz J."/>
            <person name="Raj R."/>
            <person name="Weissenberger G."/>
            <person name="Xin Y."/>
            <person name="Zou X."/>
            <person name="Han Y."/>
            <person name="Worley K."/>
            <person name="Muzny D."/>
            <person name="Gibbs R."/>
        </authorList>
    </citation>
    <scope>NUCLEOTIDE SEQUENCE</scope>
    <source>
        <strain evidence="1">Sampled in the wild</strain>
    </source>
</reference>
<proteinExistence type="predicted"/>
<organism evidence="1 2">
    <name type="scientific">Ladona fulva</name>
    <name type="common">Scarce chaser dragonfly</name>
    <name type="synonym">Libellula fulva</name>
    <dbReference type="NCBI Taxonomy" id="123851"/>
    <lineage>
        <taxon>Eukaryota</taxon>
        <taxon>Metazoa</taxon>
        <taxon>Ecdysozoa</taxon>
        <taxon>Arthropoda</taxon>
        <taxon>Hexapoda</taxon>
        <taxon>Insecta</taxon>
        <taxon>Pterygota</taxon>
        <taxon>Palaeoptera</taxon>
        <taxon>Odonata</taxon>
        <taxon>Epiprocta</taxon>
        <taxon>Anisoptera</taxon>
        <taxon>Libelluloidea</taxon>
        <taxon>Libellulidae</taxon>
        <taxon>Ladona</taxon>
    </lineage>
</organism>
<dbReference type="OrthoDB" id="189226at2759"/>
<evidence type="ECO:0000313" key="1">
    <source>
        <dbReference type="EMBL" id="KAG8237208.1"/>
    </source>
</evidence>
<evidence type="ECO:0000313" key="2">
    <source>
        <dbReference type="Proteomes" id="UP000792457"/>
    </source>
</evidence>
<name>A0A8K0KRZ1_LADFU</name>
<protein>
    <submittedName>
        <fullName evidence="1">Uncharacterized protein</fullName>
    </submittedName>
</protein>
<dbReference type="EMBL" id="KZ309135">
    <property type="protein sequence ID" value="KAG8237208.1"/>
    <property type="molecule type" value="Genomic_DNA"/>
</dbReference>
<accession>A0A8K0KRZ1</accession>
<keyword evidence="2" id="KW-1185">Reference proteome</keyword>